<reference evidence="1" key="1">
    <citation type="submission" date="2023-04" db="EMBL/GenBank/DDBJ databases">
        <title>A chromosome-level genome assembly of the parasitoid wasp Eretmocerus hayati.</title>
        <authorList>
            <person name="Zhong Y."/>
            <person name="Liu S."/>
            <person name="Liu Y."/>
        </authorList>
    </citation>
    <scope>NUCLEOTIDE SEQUENCE</scope>
    <source>
        <strain evidence="1">ZJU_SS_LIU_2023</strain>
    </source>
</reference>
<dbReference type="Proteomes" id="UP001239111">
    <property type="component" value="Chromosome 4"/>
</dbReference>
<sequence length="363" mass="41735">MDPEDEVSKFEVALKKIYEETIKSGVVENITSFKVKIEDLSIDLCNPLNYKDVPLTDSPFGKGREKVIDKNVRESLEYQFVDEKVDFNITTLGQIIVTQNLGPNYYCKPYKFIVYEKNSFFEEHVDTAEKDLEYTLSLILPTDFKGGEFKFGKDITIDGHEKLLKYVLFRIQCPHSVEKVTEGFRIVLTFKVYTTQYKIVNFSNKTFLNSDWIPPAQIKMKNVLVSCPNIKHITDSLNKWGVQYKVVCAGSEDSDEVYSLLSHDEYSDCDPGDEKDFDELIDHKGRYQVSKSISLGSTRSKIHYRKPSADRWTGNEPCSSDYEIEYSKFLLINPDPNYDPEIPSSEDSDDSSPVPAKQSRLMK</sequence>
<protein>
    <submittedName>
        <fullName evidence="1">Uncharacterized protein</fullName>
    </submittedName>
</protein>
<comment type="caution">
    <text evidence="1">The sequence shown here is derived from an EMBL/GenBank/DDBJ whole genome shotgun (WGS) entry which is preliminary data.</text>
</comment>
<accession>A0ACC2N7H8</accession>
<evidence type="ECO:0000313" key="1">
    <source>
        <dbReference type="EMBL" id="KAJ8667150.1"/>
    </source>
</evidence>
<proteinExistence type="predicted"/>
<name>A0ACC2N7H8_9HYME</name>
<gene>
    <name evidence="1" type="ORF">QAD02_008812</name>
</gene>
<organism evidence="1 2">
    <name type="scientific">Eretmocerus hayati</name>
    <dbReference type="NCBI Taxonomy" id="131215"/>
    <lineage>
        <taxon>Eukaryota</taxon>
        <taxon>Metazoa</taxon>
        <taxon>Ecdysozoa</taxon>
        <taxon>Arthropoda</taxon>
        <taxon>Hexapoda</taxon>
        <taxon>Insecta</taxon>
        <taxon>Pterygota</taxon>
        <taxon>Neoptera</taxon>
        <taxon>Endopterygota</taxon>
        <taxon>Hymenoptera</taxon>
        <taxon>Apocrita</taxon>
        <taxon>Proctotrupomorpha</taxon>
        <taxon>Chalcidoidea</taxon>
        <taxon>Aphelinidae</taxon>
        <taxon>Aphelininae</taxon>
        <taxon>Eretmocerus</taxon>
    </lineage>
</organism>
<evidence type="ECO:0000313" key="2">
    <source>
        <dbReference type="Proteomes" id="UP001239111"/>
    </source>
</evidence>
<keyword evidence="2" id="KW-1185">Reference proteome</keyword>
<dbReference type="EMBL" id="CM056744">
    <property type="protein sequence ID" value="KAJ8667150.1"/>
    <property type="molecule type" value="Genomic_DNA"/>
</dbReference>